<keyword evidence="5" id="KW-0449">Lipoprotein</keyword>
<sequence>MGICSSCLGLGRRPSDAERSESSHLLGDPYPPYGTHNAPSSQSLTRPDPEEIRRQRDALERICAQTNDKLIDVSQATYADDGSKIASEYPRLFNERFPPQLPQSSRPASASADTAPHDSHMYHQDAEPSANTSAHHDYEEVMEEEEEEAAWLSNIVGNSADPEGNWGHVQPIESGALTFQFGDPLVGDKRSTR</sequence>
<accession>A0A9P9DIJ2</accession>
<keyword evidence="2" id="KW-0519">Myristate</keyword>
<dbReference type="OrthoDB" id="5299893at2759"/>
<dbReference type="GO" id="GO:0045121">
    <property type="term" value="C:membrane raft"/>
    <property type="evidence" value="ECO:0007669"/>
    <property type="project" value="InterPro"/>
</dbReference>
<dbReference type="InterPro" id="IPR028209">
    <property type="entry name" value="LAMTOR1/MEH1"/>
</dbReference>
<gene>
    <name evidence="7" type="ORF">B0J11DRAFT_70608</name>
</gene>
<organism evidence="7 8">
    <name type="scientific">Dendryphion nanum</name>
    <dbReference type="NCBI Taxonomy" id="256645"/>
    <lineage>
        <taxon>Eukaryota</taxon>
        <taxon>Fungi</taxon>
        <taxon>Dikarya</taxon>
        <taxon>Ascomycota</taxon>
        <taxon>Pezizomycotina</taxon>
        <taxon>Dothideomycetes</taxon>
        <taxon>Pleosporomycetidae</taxon>
        <taxon>Pleosporales</taxon>
        <taxon>Torulaceae</taxon>
        <taxon>Dendryphion</taxon>
    </lineage>
</organism>
<dbReference type="Proteomes" id="UP000700596">
    <property type="component" value="Unassembled WGS sequence"/>
</dbReference>
<dbReference type="GO" id="GO:0016197">
    <property type="term" value="P:endosomal transport"/>
    <property type="evidence" value="ECO:0007669"/>
    <property type="project" value="InterPro"/>
</dbReference>
<dbReference type="AlphaFoldDB" id="A0A9P9DIJ2"/>
<dbReference type="SMART" id="SM01262">
    <property type="entry name" value="LAMTOR"/>
    <property type="match status" value="1"/>
</dbReference>
<feature type="compositionally biased region" description="Basic and acidic residues" evidence="6">
    <location>
        <begin position="47"/>
        <end position="60"/>
    </location>
</feature>
<dbReference type="GO" id="GO:0001919">
    <property type="term" value="P:regulation of receptor recycling"/>
    <property type="evidence" value="ECO:0007669"/>
    <property type="project" value="InterPro"/>
</dbReference>
<evidence type="ECO:0000256" key="3">
    <source>
        <dbReference type="ARBA" id="ARBA00023136"/>
    </source>
</evidence>
<dbReference type="GO" id="GO:0032008">
    <property type="term" value="P:positive regulation of TOR signaling"/>
    <property type="evidence" value="ECO:0007669"/>
    <property type="project" value="InterPro"/>
</dbReference>
<feature type="compositionally biased region" description="Acidic residues" evidence="6">
    <location>
        <begin position="140"/>
        <end position="149"/>
    </location>
</feature>
<name>A0A9P9DIJ2_9PLEO</name>
<evidence type="ECO:0000313" key="7">
    <source>
        <dbReference type="EMBL" id="KAH7119798.1"/>
    </source>
</evidence>
<evidence type="ECO:0000256" key="5">
    <source>
        <dbReference type="ARBA" id="ARBA00023288"/>
    </source>
</evidence>
<evidence type="ECO:0000256" key="6">
    <source>
        <dbReference type="SAM" id="MobiDB-lite"/>
    </source>
</evidence>
<keyword evidence="8" id="KW-1185">Reference proteome</keyword>
<dbReference type="GO" id="GO:0071986">
    <property type="term" value="C:Ragulator complex"/>
    <property type="evidence" value="ECO:0007669"/>
    <property type="project" value="InterPro"/>
</dbReference>
<dbReference type="GO" id="GO:0031902">
    <property type="term" value="C:late endosome membrane"/>
    <property type="evidence" value="ECO:0007669"/>
    <property type="project" value="InterPro"/>
</dbReference>
<feature type="compositionally biased region" description="Basic and acidic residues" evidence="6">
    <location>
        <begin position="13"/>
        <end position="22"/>
    </location>
</feature>
<evidence type="ECO:0008006" key="9">
    <source>
        <dbReference type="Google" id="ProtNLM"/>
    </source>
</evidence>
<feature type="region of interest" description="Disordered" evidence="6">
    <location>
        <begin position="1"/>
        <end position="60"/>
    </location>
</feature>
<feature type="compositionally biased region" description="Polar residues" evidence="6">
    <location>
        <begin position="102"/>
        <end position="112"/>
    </location>
</feature>
<dbReference type="Pfam" id="PF15454">
    <property type="entry name" value="LAMTOR"/>
    <property type="match status" value="1"/>
</dbReference>
<feature type="compositionally biased region" description="Basic and acidic residues" evidence="6">
    <location>
        <begin position="115"/>
        <end position="126"/>
    </location>
</feature>
<keyword evidence="4" id="KW-0564">Palmitate</keyword>
<comment type="caution">
    <text evidence="7">The sequence shown here is derived from an EMBL/GenBank/DDBJ whole genome shotgun (WGS) entry which is preliminary data.</text>
</comment>
<reference evidence="7" key="1">
    <citation type="journal article" date="2021" name="Nat. Commun.">
        <title>Genetic determinants of endophytism in the Arabidopsis root mycobiome.</title>
        <authorList>
            <person name="Mesny F."/>
            <person name="Miyauchi S."/>
            <person name="Thiergart T."/>
            <person name="Pickel B."/>
            <person name="Atanasova L."/>
            <person name="Karlsson M."/>
            <person name="Huettel B."/>
            <person name="Barry K.W."/>
            <person name="Haridas S."/>
            <person name="Chen C."/>
            <person name="Bauer D."/>
            <person name="Andreopoulos W."/>
            <person name="Pangilinan J."/>
            <person name="LaButti K."/>
            <person name="Riley R."/>
            <person name="Lipzen A."/>
            <person name="Clum A."/>
            <person name="Drula E."/>
            <person name="Henrissat B."/>
            <person name="Kohler A."/>
            <person name="Grigoriev I.V."/>
            <person name="Martin F.M."/>
            <person name="Hacquard S."/>
        </authorList>
    </citation>
    <scope>NUCLEOTIDE SEQUENCE</scope>
    <source>
        <strain evidence="7">MPI-CAGE-CH-0243</strain>
    </source>
</reference>
<keyword evidence="3" id="KW-0472">Membrane</keyword>
<evidence type="ECO:0000256" key="1">
    <source>
        <dbReference type="ARBA" id="ARBA00004308"/>
    </source>
</evidence>
<dbReference type="GO" id="GO:0043410">
    <property type="term" value="P:positive regulation of MAPK cascade"/>
    <property type="evidence" value="ECO:0007669"/>
    <property type="project" value="InterPro"/>
</dbReference>
<feature type="region of interest" description="Disordered" evidence="6">
    <location>
        <begin position="89"/>
        <end position="149"/>
    </location>
</feature>
<dbReference type="GO" id="GO:0071230">
    <property type="term" value="P:cellular response to amino acid stimulus"/>
    <property type="evidence" value="ECO:0007669"/>
    <property type="project" value="InterPro"/>
</dbReference>
<evidence type="ECO:0000313" key="8">
    <source>
        <dbReference type="Proteomes" id="UP000700596"/>
    </source>
</evidence>
<evidence type="ECO:0000256" key="2">
    <source>
        <dbReference type="ARBA" id="ARBA00022707"/>
    </source>
</evidence>
<proteinExistence type="predicted"/>
<protein>
    <recommendedName>
        <fullName evidence="9">Late endosomal/lysosomal adaptor and MAPK and MTOR activator 1</fullName>
    </recommendedName>
</protein>
<comment type="subcellular location">
    <subcellularLocation>
        <location evidence="1">Endomembrane system</location>
    </subcellularLocation>
</comment>
<evidence type="ECO:0000256" key="4">
    <source>
        <dbReference type="ARBA" id="ARBA00023139"/>
    </source>
</evidence>
<dbReference type="EMBL" id="JAGMWT010000011">
    <property type="protein sequence ID" value="KAH7119798.1"/>
    <property type="molecule type" value="Genomic_DNA"/>
</dbReference>